<dbReference type="NCBIfam" id="TIGR00815">
    <property type="entry name" value="sulP"/>
    <property type="match status" value="1"/>
</dbReference>
<keyword evidence="3 5" id="KW-1133">Transmembrane helix</keyword>
<comment type="subcellular location">
    <subcellularLocation>
        <location evidence="1">Membrane</location>
        <topology evidence="1">Multi-pass membrane protein</topology>
    </subcellularLocation>
</comment>
<dbReference type="eggNOG" id="COG0659">
    <property type="taxonomic scope" value="Bacteria"/>
</dbReference>
<dbReference type="DNASU" id="2555566"/>
<feature type="transmembrane region" description="Helical" evidence="5">
    <location>
        <begin position="257"/>
        <end position="275"/>
    </location>
</feature>
<dbReference type="EvolutionaryTrace" id="Q7M9V0"/>
<dbReference type="HOGENOM" id="CLU_003182_13_1_7"/>
<dbReference type="SUPFAM" id="SSF52091">
    <property type="entry name" value="SpoIIaa-like"/>
    <property type="match status" value="1"/>
</dbReference>
<reference evidence="7 8" key="1">
    <citation type="journal article" date="2003" name="Proc. Natl. Acad. Sci. U.S.A.">
        <title>Complete genome sequence and analysis of Wolinella succinogenes.</title>
        <authorList>
            <person name="Baar C."/>
            <person name="Eppinger M."/>
            <person name="Raddatz G."/>
            <person name="Simon JM."/>
            <person name="Lanz C."/>
            <person name="Klimmek O."/>
            <person name="Nandakumar R."/>
            <person name="Gross R."/>
            <person name="Rosinus A."/>
            <person name="Keller H."/>
            <person name="Jagtap P."/>
            <person name="Linke B."/>
            <person name="Meyer F."/>
            <person name="Lederer H."/>
            <person name="Schuster S.C."/>
        </authorList>
    </citation>
    <scope>NUCLEOTIDE SEQUENCE [LARGE SCALE GENOMIC DNA]</scope>
    <source>
        <strain evidence="8">ATCC 29543 / DSM 1740 / CCUG 13145 / JCM 31913 / LMG 7466 / NCTC 11488 / FDC 602W</strain>
    </source>
</reference>
<dbReference type="Proteomes" id="UP000000422">
    <property type="component" value="Chromosome"/>
</dbReference>
<evidence type="ECO:0007829" key="9">
    <source>
        <dbReference type="PDB" id="3OIR"/>
    </source>
</evidence>
<evidence type="ECO:0007829" key="10">
    <source>
        <dbReference type="PDB" id="4DGF"/>
    </source>
</evidence>
<dbReference type="GO" id="GO:0055085">
    <property type="term" value="P:transmembrane transport"/>
    <property type="evidence" value="ECO:0007669"/>
    <property type="project" value="InterPro"/>
</dbReference>
<dbReference type="Gene3D" id="3.30.750.24">
    <property type="entry name" value="STAS domain"/>
    <property type="match status" value="1"/>
</dbReference>
<feature type="transmembrane region" description="Helical" evidence="5">
    <location>
        <begin position="101"/>
        <end position="120"/>
    </location>
</feature>
<evidence type="ECO:0000256" key="4">
    <source>
        <dbReference type="ARBA" id="ARBA00023136"/>
    </source>
</evidence>
<reference evidence="10" key="3">
    <citation type="submission" date="2012-01" db="PDB data bank">
        <title>Structure of SulP Transporter STAS Domain from Wolinella Succinogenes Refined to 1.6 Angstrom Resolution.</title>
        <authorList>
            <person name="Keller J.P."/>
            <person name="Chang C."/>
            <person name="Dallos P."/>
            <person name="Joachimiak A."/>
        </authorList>
    </citation>
    <scope>X-RAY CRYSTALLOGRAPHY (1.60 ANGSTROMS) OF 434-565</scope>
</reference>
<dbReference type="PDB" id="4DGF">
    <property type="method" value="X-ray"/>
    <property type="resolution" value="1.60 A"/>
    <property type="chains" value="A/B=434-565"/>
</dbReference>
<feature type="transmembrane region" description="Helical" evidence="5">
    <location>
        <begin position="205"/>
        <end position="223"/>
    </location>
</feature>
<dbReference type="Pfam" id="PF01740">
    <property type="entry name" value="STAS"/>
    <property type="match status" value="1"/>
</dbReference>
<dbReference type="AlphaFoldDB" id="Q7M9V0"/>
<dbReference type="Pfam" id="PF00916">
    <property type="entry name" value="Sulfate_transp"/>
    <property type="match status" value="1"/>
</dbReference>
<feature type="transmembrane region" description="Helical" evidence="5">
    <location>
        <begin position="56"/>
        <end position="72"/>
    </location>
</feature>
<keyword evidence="4 5" id="KW-0472">Membrane</keyword>
<dbReference type="KEGG" id="wsu:WS0651"/>
<gene>
    <name evidence="7" type="primary">YCHM</name>
    <name evidence="7" type="ordered locus">WS0651</name>
</gene>
<dbReference type="GO" id="GO:0016020">
    <property type="term" value="C:membrane"/>
    <property type="evidence" value="ECO:0007669"/>
    <property type="project" value="UniProtKB-SubCell"/>
</dbReference>
<dbReference type="PDBsum" id="3OIR"/>
<dbReference type="RefSeq" id="WP_011138582.1">
    <property type="nucleotide sequence ID" value="NC_005090.1"/>
</dbReference>
<dbReference type="CDD" id="cd07042">
    <property type="entry name" value="STAS_SulP_like_sulfate_transporter"/>
    <property type="match status" value="1"/>
</dbReference>
<feature type="transmembrane region" description="Helical" evidence="5">
    <location>
        <begin position="383"/>
        <end position="413"/>
    </location>
</feature>
<evidence type="ECO:0000313" key="7">
    <source>
        <dbReference type="EMBL" id="CAE09782.1"/>
    </source>
</evidence>
<sequence length="569" mass="61614">MRSFWGEFVPKSWIVWKEGYPRAHFMPDLFAGLTVAIVALPLAMAFAIASGVEPQRGLYTAIVAGILVSLFGGSRVQIGGPTGAFVVIIYDIVMRHGYEGLALATLMAGFFLILMGFFRFGAIIKYIPYPVITGFTSGIALIIFTSQIKDFLGLPLGVLPSDFLQKWALYAKEIGNVSLESLAVGGVSILLIIGCKRFAPKIPGPIVAVIFGAVAVQMLHLPIETIESRFGMIPSTLPTPSLPAWSFEQAKALVPDALTIALLAAIESLLCAVVADGMTGYRHRSNTELIGQGIANLGSVFFGGIPATGAIARTATSIKSGAKSPLAGILHGIFVWLFMFFLASLIVKIPLATLAGILIVVAWNMSEIEHFRGLLKAPRSDVAVLLSTFLLTVLVDLTVAVQVGVVLAAILFIKRISEVTEIKERRLDEEWSGDGLEGMDDPDATSKKVVPLGVEIYEINGPFFFGVADRLKGVLDVIEETPKVFILRMRRVPVIDATGMHALWEFQESCEKRGTILLLSGVSDRLYGALNRFGFIEALGEERVFDHIDKALAYAKLLVETAEERGRES</sequence>
<organism evidence="8">
    <name type="scientific">Wolinella succinogenes (strain ATCC 29543 / DSM 1740 / CCUG 13145 / JCM 31913 / LMG 7466 / NCTC 11488 / FDC 602W)</name>
    <name type="common">Vibrio succinogenes</name>
    <dbReference type="NCBI Taxonomy" id="273121"/>
    <lineage>
        <taxon>Bacteria</taxon>
        <taxon>Pseudomonadati</taxon>
        <taxon>Campylobacterota</taxon>
        <taxon>Epsilonproteobacteria</taxon>
        <taxon>Campylobacterales</taxon>
        <taxon>Helicobacteraceae</taxon>
        <taxon>Wolinella</taxon>
    </lineage>
</organism>
<evidence type="ECO:0000256" key="2">
    <source>
        <dbReference type="ARBA" id="ARBA00022692"/>
    </source>
</evidence>
<evidence type="ECO:0000259" key="6">
    <source>
        <dbReference type="PROSITE" id="PS50801"/>
    </source>
</evidence>
<dbReference type="SMR" id="Q7M9V0"/>
<evidence type="ECO:0000256" key="3">
    <source>
        <dbReference type="ARBA" id="ARBA00022989"/>
    </source>
</evidence>
<dbReference type="InterPro" id="IPR011547">
    <property type="entry name" value="SLC26A/SulP_dom"/>
</dbReference>
<dbReference type="PDB" id="3OIR">
    <property type="method" value="X-ray"/>
    <property type="resolution" value="1.85 A"/>
    <property type="chains" value="A/B=434-565"/>
</dbReference>
<protein>
    <submittedName>
        <fullName evidence="7">SULFATE TRANSPORTER SULFATE TRANSPORTER FAMILY PROTEIN</fullName>
    </submittedName>
</protein>
<dbReference type="InterPro" id="IPR002645">
    <property type="entry name" value="STAS_dom"/>
</dbReference>
<dbReference type="PANTHER" id="PTHR11814">
    <property type="entry name" value="SULFATE TRANSPORTER"/>
    <property type="match status" value="1"/>
</dbReference>
<accession>Q7M9V0</accession>
<keyword evidence="8" id="KW-1185">Reference proteome</keyword>
<feature type="transmembrane region" description="Helical" evidence="5">
    <location>
        <begin position="126"/>
        <end position="144"/>
    </location>
</feature>
<feature type="transmembrane region" description="Helical" evidence="5">
    <location>
        <begin position="174"/>
        <end position="193"/>
    </location>
</feature>
<evidence type="ECO:0000256" key="5">
    <source>
        <dbReference type="SAM" id="Phobius"/>
    </source>
</evidence>
<dbReference type="STRING" id="273121.WS0651"/>
<evidence type="ECO:0000256" key="1">
    <source>
        <dbReference type="ARBA" id="ARBA00004141"/>
    </source>
</evidence>
<keyword evidence="2 5" id="KW-0812">Transmembrane</keyword>
<reference evidence="9" key="2">
    <citation type="submission" date="2010-08" db="PDB data bank">
        <title>Crystal structure of sulfate transporter family protein from Wolinella succinogenes.</title>
        <authorList>
            <person name="Chang C."/>
            <person name="Tesar C."/>
            <person name="Bearden J."/>
            <person name="Joachimiak A."/>
        </authorList>
    </citation>
    <scope>X-RAY CRYSTALLOGRAPHY (1.85 ANGSTROMS) OF 434-565</scope>
</reference>
<feature type="domain" description="STAS" evidence="6">
    <location>
        <begin position="453"/>
        <end position="555"/>
    </location>
</feature>
<name>Q7M9V0_WOLSU</name>
<keyword evidence="9 10" id="KW-0002">3D-structure</keyword>
<dbReference type="PROSITE" id="PS50801">
    <property type="entry name" value="STAS"/>
    <property type="match status" value="1"/>
</dbReference>
<evidence type="ECO:0000313" key="8">
    <source>
        <dbReference type="Proteomes" id="UP000000422"/>
    </source>
</evidence>
<dbReference type="EMBL" id="BX571658">
    <property type="protein sequence ID" value="CAE09782.1"/>
    <property type="molecule type" value="Genomic_DNA"/>
</dbReference>
<proteinExistence type="evidence at protein level"/>
<feature type="transmembrane region" description="Helical" evidence="5">
    <location>
        <begin position="333"/>
        <end position="363"/>
    </location>
</feature>
<dbReference type="InterPro" id="IPR036513">
    <property type="entry name" value="STAS_dom_sf"/>
</dbReference>
<dbReference type="InterPro" id="IPR001902">
    <property type="entry name" value="SLC26A/SulP_fam"/>
</dbReference>
<feature type="transmembrane region" description="Helical" evidence="5">
    <location>
        <begin position="29"/>
        <end position="49"/>
    </location>
</feature>
<dbReference type="PDBsum" id="4DGF"/>